<comment type="caution">
    <text evidence="2">The sequence shown here is derived from an EMBL/GenBank/DDBJ whole genome shotgun (WGS) entry which is preliminary data.</text>
</comment>
<dbReference type="EMBL" id="JACXSI010000020">
    <property type="protein sequence ID" value="MBD3108578.1"/>
    <property type="molecule type" value="Genomic_DNA"/>
</dbReference>
<sequence length="78" mass="8682">MTWYLAAIILPALLVYIFTKVTYNHFVGLALSVALISASAYAGYTETWPIIILDACSLTFGLWLSIRYIKHTSSHQSA</sequence>
<name>A0A927HCM3_9BACI</name>
<dbReference type="InterPro" id="IPR019242">
    <property type="entry name" value="DUF2198"/>
</dbReference>
<dbReference type="RefSeq" id="WP_190998121.1">
    <property type="nucleotide sequence ID" value="NZ_JACXSI010000020.1"/>
</dbReference>
<gene>
    <name evidence="2" type="ORF">IEO70_09375</name>
</gene>
<keyword evidence="1" id="KW-0812">Transmembrane</keyword>
<keyword evidence="3" id="KW-1185">Reference proteome</keyword>
<evidence type="ECO:0000313" key="3">
    <source>
        <dbReference type="Proteomes" id="UP000602076"/>
    </source>
</evidence>
<organism evidence="2 3">
    <name type="scientific">Peribacillus faecalis</name>
    <dbReference type="NCBI Taxonomy" id="2772559"/>
    <lineage>
        <taxon>Bacteria</taxon>
        <taxon>Bacillati</taxon>
        <taxon>Bacillota</taxon>
        <taxon>Bacilli</taxon>
        <taxon>Bacillales</taxon>
        <taxon>Bacillaceae</taxon>
        <taxon>Peribacillus</taxon>
    </lineage>
</organism>
<protein>
    <submittedName>
        <fullName evidence="2">CsbA family protein</fullName>
    </submittedName>
</protein>
<proteinExistence type="predicted"/>
<dbReference type="Pfam" id="PF09964">
    <property type="entry name" value="DUF2198"/>
    <property type="match status" value="1"/>
</dbReference>
<evidence type="ECO:0000256" key="1">
    <source>
        <dbReference type="SAM" id="Phobius"/>
    </source>
</evidence>
<keyword evidence="1" id="KW-0472">Membrane</keyword>
<reference evidence="2" key="1">
    <citation type="submission" date="2020-09" db="EMBL/GenBank/DDBJ databases">
        <title>Bacillus faecalis sp. nov., a moderately halophilic bacterium isolated from cow faeces.</title>
        <authorList>
            <person name="Jiang L."/>
            <person name="Lee J."/>
        </authorList>
    </citation>
    <scope>NUCLEOTIDE SEQUENCE</scope>
    <source>
        <strain evidence="2">AGMB 02131</strain>
    </source>
</reference>
<evidence type="ECO:0000313" key="2">
    <source>
        <dbReference type="EMBL" id="MBD3108578.1"/>
    </source>
</evidence>
<dbReference type="AlphaFoldDB" id="A0A927HCM3"/>
<feature type="transmembrane region" description="Helical" evidence="1">
    <location>
        <begin position="48"/>
        <end position="66"/>
    </location>
</feature>
<accession>A0A927HCM3</accession>
<dbReference type="Proteomes" id="UP000602076">
    <property type="component" value="Unassembled WGS sequence"/>
</dbReference>
<keyword evidence="1" id="KW-1133">Transmembrane helix</keyword>